<dbReference type="PANTHER" id="PTHR32479:SF17">
    <property type="entry name" value="GLYCOLATE OXIDASE IRON-SULFUR SUBUNIT"/>
    <property type="match status" value="1"/>
</dbReference>
<gene>
    <name evidence="1" type="ORF">BsIDN1_35410</name>
</gene>
<proteinExistence type="predicted"/>
<evidence type="ECO:0000313" key="1">
    <source>
        <dbReference type="EMBL" id="BBP89923.1"/>
    </source>
</evidence>
<dbReference type="PANTHER" id="PTHR32479">
    <property type="entry name" value="GLYCOLATE OXIDASE IRON-SULFUR SUBUNIT"/>
    <property type="match status" value="1"/>
</dbReference>
<dbReference type="EMBL" id="AP021906">
    <property type="protein sequence ID" value="BBP89923.1"/>
    <property type="molecule type" value="Genomic_DNA"/>
</dbReference>
<organism evidence="1 2">
    <name type="scientific">Bacillus safensis</name>
    <dbReference type="NCBI Taxonomy" id="561879"/>
    <lineage>
        <taxon>Bacteria</taxon>
        <taxon>Bacillati</taxon>
        <taxon>Bacillota</taxon>
        <taxon>Bacilli</taxon>
        <taxon>Bacillales</taxon>
        <taxon>Bacillaceae</taxon>
        <taxon>Bacillus</taxon>
    </lineage>
</organism>
<name>A0A5S9M9W5_BACIA</name>
<sequence>MWFFFLSDYDHLLHDDLDFQKRSEIFSKKITDISDILVELEFHRRMPLALPEQVITYQDSCHLRNGMGVQHAPRVLMKAIQGISFKKK</sequence>
<accession>A0A5S9M9W5</accession>
<protein>
    <submittedName>
        <fullName evidence="1">Uncharacterized protein</fullName>
    </submittedName>
</protein>
<dbReference type="AlphaFoldDB" id="A0A5S9M9W5"/>
<evidence type="ECO:0000313" key="2">
    <source>
        <dbReference type="Proteomes" id="UP000464658"/>
    </source>
</evidence>
<dbReference type="Proteomes" id="UP000464658">
    <property type="component" value="Chromosome"/>
</dbReference>
<reference evidence="1 2" key="1">
    <citation type="submission" date="2019-12" db="EMBL/GenBank/DDBJ databases">
        <title>Full genome sequence of a Bacillus safensis strain isolated from commercially available natto in Indonesia.</title>
        <authorList>
            <person name="Yoshida M."/>
            <person name="Uomi M."/>
            <person name="Waturangi D."/>
            <person name="Ekaputri J.J."/>
            <person name="Setiamarga D.H.E."/>
        </authorList>
    </citation>
    <scope>NUCLEOTIDE SEQUENCE [LARGE SCALE GENOMIC DNA]</scope>
    <source>
        <strain evidence="1 2">IDN1</strain>
    </source>
</reference>